<sequence>MLGIQAHVTGSVERIVYQSRQSGLSILHVRVLGSEELITVIGSAETLSVGECIEGRGFWQKRVVHEDMLFNCHQLKRLSLPLNN</sequence>
<evidence type="ECO:0000313" key="3">
    <source>
        <dbReference type="Proteomes" id="UP000636888"/>
    </source>
</evidence>
<proteinExistence type="predicted"/>
<dbReference type="Proteomes" id="UP000636888">
    <property type="component" value="Unassembled WGS sequence"/>
</dbReference>
<dbReference type="InterPro" id="IPR055446">
    <property type="entry name" value="RecD2_N_OB"/>
</dbReference>
<dbReference type="AlphaFoldDB" id="A0A8J7J6V2"/>
<protein>
    <recommendedName>
        <fullName evidence="1">ATP-dependent RecD2 DNA helicase OB-fold domain-containing protein</fullName>
    </recommendedName>
</protein>
<accession>A0A8J7J6V2</accession>
<name>A0A8J7J6V2_9BACT</name>
<evidence type="ECO:0000313" key="2">
    <source>
        <dbReference type="EMBL" id="MBJ6724646.1"/>
    </source>
</evidence>
<feature type="domain" description="ATP-dependent RecD2 DNA helicase OB-fold" evidence="1">
    <location>
        <begin position="7"/>
        <end position="61"/>
    </location>
</feature>
<dbReference type="RefSeq" id="WP_199383493.1">
    <property type="nucleotide sequence ID" value="NZ_JAEMHM010000005.1"/>
</dbReference>
<comment type="caution">
    <text evidence="2">The sequence shown here is derived from an EMBL/GenBank/DDBJ whole genome shotgun (WGS) entry which is preliminary data.</text>
</comment>
<reference evidence="2" key="1">
    <citation type="submission" date="2020-12" db="EMBL/GenBank/DDBJ databases">
        <title>Geomonas sp. Red875, isolated from river sediment.</title>
        <authorList>
            <person name="Xu Z."/>
            <person name="Zhang Z."/>
            <person name="Masuda Y."/>
            <person name="Itoh H."/>
            <person name="Senoo K."/>
        </authorList>
    </citation>
    <scope>NUCLEOTIDE SEQUENCE</scope>
    <source>
        <strain evidence="2">Red875</strain>
    </source>
</reference>
<keyword evidence="3" id="KW-1185">Reference proteome</keyword>
<dbReference type="Pfam" id="PF23139">
    <property type="entry name" value="OB_YrrC"/>
    <property type="match status" value="1"/>
</dbReference>
<organism evidence="2 3">
    <name type="scientific">Geomesophilobacter sediminis</name>
    <dbReference type="NCBI Taxonomy" id="2798584"/>
    <lineage>
        <taxon>Bacteria</taxon>
        <taxon>Pseudomonadati</taxon>
        <taxon>Thermodesulfobacteriota</taxon>
        <taxon>Desulfuromonadia</taxon>
        <taxon>Geobacterales</taxon>
        <taxon>Geobacteraceae</taxon>
        <taxon>Geomesophilobacter</taxon>
    </lineage>
</organism>
<dbReference type="EMBL" id="JAEMHM010000005">
    <property type="protein sequence ID" value="MBJ6724646.1"/>
    <property type="molecule type" value="Genomic_DNA"/>
</dbReference>
<gene>
    <name evidence="2" type="ORF">JFN93_08005</name>
</gene>
<evidence type="ECO:0000259" key="1">
    <source>
        <dbReference type="Pfam" id="PF23139"/>
    </source>
</evidence>